<evidence type="ECO:0000313" key="1">
    <source>
        <dbReference type="EMBL" id="QDU22638.1"/>
    </source>
</evidence>
<organism evidence="1 2">
    <name type="scientific">Urbifossiella limnaea</name>
    <dbReference type="NCBI Taxonomy" id="2528023"/>
    <lineage>
        <taxon>Bacteria</taxon>
        <taxon>Pseudomonadati</taxon>
        <taxon>Planctomycetota</taxon>
        <taxon>Planctomycetia</taxon>
        <taxon>Gemmatales</taxon>
        <taxon>Gemmataceae</taxon>
        <taxon>Urbifossiella</taxon>
    </lineage>
</organism>
<protein>
    <submittedName>
        <fullName evidence="1">Uncharacterized protein</fullName>
    </submittedName>
</protein>
<gene>
    <name evidence="1" type="ORF">ETAA1_46210</name>
</gene>
<name>A0A517XYV0_9BACT</name>
<accession>A0A517XYV0</accession>
<keyword evidence="2" id="KW-1185">Reference proteome</keyword>
<dbReference type="EMBL" id="CP036273">
    <property type="protein sequence ID" value="QDU22638.1"/>
    <property type="molecule type" value="Genomic_DNA"/>
</dbReference>
<dbReference type="KEGG" id="uli:ETAA1_46210"/>
<proteinExistence type="predicted"/>
<dbReference type="RefSeq" id="WP_238389281.1">
    <property type="nucleotide sequence ID" value="NZ_CP036273.1"/>
</dbReference>
<evidence type="ECO:0000313" key="2">
    <source>
        <dbReference type="Proteomes" id="UP000319576"/>
    </source>
</evidence>
<dbReference type="AlphaFoldDB" id="A0A517XYV0"/>
<reference evidence="1 2" key="1">
    <citation type="submission" date="2019-02" db="EMBL/GenBank/DDBJ databases">
        <title>Deep-cultivation of Planctomycetes and their phenomic and genomic characterization uncovers novel biology.</title>
        <authorList>
            <person name="Wiegand S."/>
            <person name="Jogler M."/>
            <person name="Boedeker C."/>
            <person name="Pinto D."/>
            <person name="Vollmers J."/>
            <person name="Rivas-Marin E."/>
            <person name="Kohn T."/>
            <person name="Peeters S.H."/>
            <person name="Heuer A."/>
            <person name="Rast P."/>
            <person name="Oberbeckmann S."/>
            <person name="Bunk B."/>
            <person name="Jeske O."/>
            <person name="Meyerdierks A."/>
            <person name="Storesund J.E."/>
            <person name="Kallscheuer N."/>
            <person name="Luecker S."/>
            <person name="Lage O.M."/>
            <person name="Pohl T."/>
            <person name="Merkel B.J."/>
            <person name="Hornburger P."/>
            <person name="Mueller R.-W."/>
            <person name="Bruemmer F."/>
            <person name="Labrenz M."/>
            <person name="Spormann A.M."/>
            <person name="Op den Camp H."/>
            <person name="Overmann J."/>
            <person name="Amann R."/>
            <person name="Jetten M.S.M."/>
            <person name="Mascher T."/>
            <person name="Medema M.H."/>
            <person name="Devos D.P."/>
            <person name="Kaster A.-K."/>
            <person name="Ovreas L."/>
            <person name="Rohde M."/>
            <person name="Galperin M.Y."/>
            <person name="Jogler C."/>
        </authorList>
    </citation>
    <scope>NUCLEOTIDE SEQUENCE [LARGE SCALE GENOMIC DNA]</scope>
    <source>
        <strain evidence="1 2">ETA_A1</strain>
    </source>
</reference>
<sequence length="111" mass="13376">MEAERQRAYLMILSAALQHVKWDLACWYGRFAWLRPWRSRHQVRGARRAAFRSAAFHNLATFALHDFTGFSEAQFWEDIERFETNFPDGRWMDYRAEFERCLRGEAVRTIN</sequence>
<dbReference type="Proteomes" id="UP000319576">
    <property type="component" value="Chromosome"/>
</dbReference>